<accession>A0AAW0VUP6</accession>
<dbReference type="GO" id="GO:0030424">
    <property type="term" value="C:axon"/>
    <property type="evidence" value="ECO:0007669"/>
    <property type="project" value="TreeGrafter"/>
</dbReference>
<organism evidence="3 4">
    <name type="scientific">Cherax quadricarinatus</name>
    <name type="common">Australian red claw crayfish</name>
    <dbReference type="NCBI Taxonomy" id="27406"/>
    <lineage>
        <taxon>Eukaryota</taxon>
        <taxon>Metazoa</taxon>
        <taxon>Ecdysozoa</taxon>
        <taxon>Arthropoda</taxon>
        <taxon>Crustacea</taxon>
        <taxon>Multicrustacea</taxon>
        <taxon>Malacostraca</taxon>
        <taxon>Eumalacostraca</taxon>
        <taxon>Eucarida</taxon>
        <taxon>Decapoda</taxon>
        <taxon>Pleocyemata</taxon>
        <taxon>Astacidea</taxon>
        <taxon>Parastacoidea</taxon>
        <taxon>Parastacidae</taxon>
        <taxon>Cherax</taxon>
    </lineage>
</organism>
<dbReference type="InterPro" id="IPR007110">
    <property type="entry name" value="Ig-like_dom"/>
</dbReference>
<dbReference type="GO" id="GO:0005886">
    <property type="term" value="C:plasma membrane"/>
    <property type="evidence" value="ECO:0007669"/>
    <property type="project" value="TreeGrafter"/>
</dbReference>
<dbReference type="InterPro" id="IPR013783">
    <property type="entry name" value="Ig-like_fold"/>
</dbReference>
<dbReference type="GO" id="GO:0007411">
    <property type="term" value="P:axon guidance"/>
    <property type="evidence" value="ECO:0007669"/>
    <property type="project" value="TreeGrafter"/>
</dbReference>
<evidence type="ECO:0000313" key="3">
    <source>
        <dbReference type="EMBL" id="KAK8720692.1"/>
    </source>
</evidence>
<dbReference type="SUPFAM" id="SSF48726">
    <property type="entry name" value="Immunoglobulin"/>
    <property type="match status" value="4"/>
</dbReference>
<dbReference type="InterPro" id="IPR036179">
    <property type="entry name" value="Ig-like_dom_sf"/>
</dbReference>
<keyword evidence="1" id="KW-0393">Immunoglobulin domain</keyword>
<feature type="domain" description="Ig-like" evidence="2">
    <location>
        <begin position="44"/>
        <end position="128"/>
    </location>
</feature>
<dbReference type="SMART" id="SM00409">
    <property type="entry name" value="IG"/>
    <property type="match status" value="2"/>
</dbReference>
<evidence type="ECO:0000313" key="4">
    <source>
        <dbReference type="Proteomes" id="UP001445076"/>
    </source>
</evidence>
<dbReference type="AlphaFoldDB" id="A0AAW0VUP6"/>
<dbReference type="InterPro" id="IPR003599">
    <property type="entry name" value="Ig_sub"/>
</dbReference>
<dbReference type="InterPro" id="IPR013098">
    <property type="entry name" value="Ig_I-set"/>
</dbReference>
<gene>
    <name evidence="3" type="ORF">OTU49_013154</name>
</gene>
<feature type="domain" description="Ig-like" evidence="2">
    <location>
        <begin position="230"/>
        <end position="260"/>
    </location>
</feature>
<comment type="caution">
    <text evidence="3">The sequence shown here is derived from an EMBL/GenBank/DDBJ whole genome shotgun (WGS) entry which is preliminary data.</text>
</comment>
<dbReference type="Proteomes" id="UP001445076">
    <property type="component" value="Unassembled WGS sequence"/>
</dbReference>
<dbReference type="GO" id="GO:0098632">
    <property type="term" value="F:cell-cell adhesion mediator activity"/>
    <property type="evidence" value="ECO:0007669"/>
    <property type="project" value="TreeGrafter"/>
</dbReference>
<protein>
    <recommendedName>
        <fullName evidence="2">Ig-like domain-containing protein</fullName>
    </recommendedName>
</protein>
<dbReference type="GO" id="GO:0070593">
    <property type="term" value="P:dendrite self-avoidance"/>
    <property type="evidence" value="ECO:0007669"/>
    <property type="project" value="TreeGrafter"/>
</dbReference>
<evidence type="ECO:0000256" key="1">
    <source>
        <dbReference type="ARBA" id="ARBA00023319"/>
    </source>
</evidence>
<dbReference type="SMART" id="SM00408">
    <property type="entry name" value="IGc2"/>
    <property type="match status" value="2"/>
</dbReference>
<name>A0AAW0VUP6_CHEQU</name>
<dbReference type="Pfam" id="PF13927">
    <property type="entry name" value="Ig_3"/>
    <property type="match status" value="1"/>
</dbReference>
<dbReference type="Pfam" id="PF07679">
    <property type="entry name" value="I-set"/>
    <property type="match status" value="1"/>
</dbReference>
<feature type="domain" description="Ig-like" evidence="2">
    <location>
        <begin position="135"/>
        <end position="225"/>
    </location>
</feature>
<dbReference type="GO" id="GO:0007156">
    <property type="term" value="P:homophilic cell adhesion via plasma membrane adhesion molecules"/>
    <property type="evidence" value="ECO:0007669"/>
    <property type="project" value="TreeGrafter"/>
</dbReference>
<evidence type="ECO:0000259" key="2">
    <source>
        <dbReference type="PROSITE" id="PS50835"/>
    </source>
</evidence>
<dbReference type="FunFam" id="2.60.40.10:FF:000333">
    <property type="entry name" value="Down syndrome cell adhesion molecule"/>
    <property type="match status" value="1"/>
</dbReference>
<sequence>HGHVISHVNISGVRVEDGGSYSCTASNTAASVLHAAPLHVYGRPLVRAMGSLSAVAGETFTVKCPVAGYPIASITWSKGGRVLPINRRQRVSAEGVLSVRQVSRLADQGDYTYTATSKQGYPSSQTLQLRVLEPPRVAPFTMPESLWAGSRVAVQCLLVQGDPPVTLTWLHNGSPATTTPGISVMPLGQFVVALFIERLRAHHSGNYTCQASTPAATASHSSTLSVHVPPRWVLEPQDISVTRGEDAYLTCLATGFPEPT</sequence>
<reference evidence="3 4" key="1">
    <citation type="journal article" date="2024" name="BMC Genomics">
        <title>Genome assembly of redclaw crayfish (Cherax quadricarinatus) provides insights into its immune adaptation and hypoxia tolerance.</title>
        <authorList>
            <person name="Liu Z."/>
            <person name="Zheng J."/>
            <person name="Li H."/>
            <person name="Fang K."/>
            <person name="Wang S."/>
            <person name="He J."/>
            <person name="Zhou D."/>
            <person name="Weng S."/>
            <person name="Chi M."/>
            <person name="Gu Z."/>
            <person name="He J."/>
            <person name="Li F."/>
            <person name="Wang M."/>
        </authorList>
    </citation>
    <scope>NUCLEOTIDE SEQUENCE [LARGE SCALE GENOMIC DNA]</scope>
    <source>
        <strain evidence="3">ZL_2023a</strain>
    </source>
</reference>
<dbReference type="PROSITE" id="PS50835">
    <property type="entry name" value="IG_LIKE"/>
    <property type="match status" value="3"/>
</dbReference>
<feature type="non-terminal residue" evidence="3">
    <location>
        <position position="260"/>
    </location>
</feature>
<feature type="non-terminal residue" evidence="3">
    <location>
        <position position="1"/>
    </location>
</feature>
<proteinExistence type="predicted"/>
<dbReference type="PANTHER" id="PTHR10075">
    <property type="entry name" value="BASIGIN RELATED"/>
    <property type="match status" value="1"/>
</dbReference>
<dbReference type="Gene3D" id="2.60.40.10">
    <property type="entry name" value="Immunoglobulins"/>
    <property type="match status" value="4"/>
</dbReference>
<dbReference type="EMBL" id="JARKIK010000252">
    <property type="protein sequence ID" value="KAK8720692.1"/>
    <property type="molecule type" value="Genomic_DNA"/>
</dbReference>
<dbReference type="InterPro" id="IPR003598">
    <property type="entry name" value="Ig_sub2"/>
</dbReference>
<keyword evidence="4" id="KW-1185">Reference proteome</keyword>
<dbReference type="PANTHER" id="PTHR10075:SF100">
    <property type="entry name" value="FASCICLIN-2"/>
    <property type="match status" value="1"/>
</dbReference>